<reference evidence="1 2" key="1">
    <citation type="journal article" date="2008" name="Infect. Immun.">
        <title>Genome of Mycoplasma arthritidis.</title>
        <authorList>
            <person name="Dybvig K."/>
            <person name="Zuhua C."/>
            <person name="Lao P."/>
            <person name="Jordan D.S."/>
            <person name="French C.T."/>
            <person name="Tu A.H."/>
            <person name="Loraine A.E."/>
        </authorList>
    </citation>
    <scope>NUCLEOTIDE SEQUENCE [LARGE SCALE GENOMIC DNA]</scope>
    <source>
        <strain evidence="1 2">158L3-1</strain>
    </source>
</reference>
<protein>
    <submittedName>
        <fullName evidence="1">Uncharacterized protein</fullName>
    </submittedName>
</protein>
<accession>B3PMB9</accession>
<dbReference type="Proteomes" id="UP000008812">
    <property type="component" value="Chromosome"/>
</dbReference>
<dbReference type="EMBL" id="CP001047">
    <property type="protein sequence ID" value="ACF07171.1"/>
    <property type="molecule type" value="Genomic_DNA"/>
</dbReference>
<sequence>MFLKLSPHHYHYKELRLSDKALKLFKEFRKNLLSGNNLYNLKKAFVCTIIKLFRQNRGLNSKEENSISCEDDDKDDLSLLKIFTSFNKVVRLKNMIYSVLKNLYDFLIDEKNFDPDFWRLWKNEFLEDSPDDIGSSKDKKWYKKYYDKSTYYRKMNLLIRLMFWILFQQ</sequence>
<evidence type="ECO:0000313" key="2">
    <source>
        <dbReference type="Proteomes" id="UP000008812"/>
    </source>
</evidence>
<dbReference type="RefSeq" id="WP_012498128.1">
    <property type="nucleotide sequence ID" value="NC_011025.1"/>
</dbReference>
<dbReference type="KEGG" id="mat:MARTH_orf268"/>
<dbReference type="AlphaFoldDB" id="B3PMB9"/>
<name>B3PMB9_META1</name>
<keyword evidence="2" id="KW-1185">Reference proteome</keyword>
<organism evidence="1 2">
    <name type="scientific">Metamycoplasma arthritidis (strain 158L3-1)</name>
    <name type="common">Mycoplasma arthritidis</name>
    <dbReference type="NCBI Taxonomy" id="243272"/>
    <lineage>
        <taxon>Bacteria</taxon>
        <taxon>Bacillati</taxon>
        <taxon>Mycoplasmatota</taxon>
        <taxon>Mycoplasmoidales</taxon>
        <taxon>Metamycoplasmataceae</taxon>
        <taxon>Metamycoplasma</taxon>
    </lineage>
</organism>
<gene>
    <name evidence="1" type="ordered locus">MARTH_orf268</name>
</gene>
<evidence type="ECO:0000313" key="1">
    <source>
        <dbReference type="EMBL" id="ACF07171.1"/>
    </source>
</evidence>
<dbReference type="HOGENOM" id="CLU_1576749_0_0_14"/>
<proteinExistence type="predicted"/>